<proteinExistence type="inferred from homology"/>
<dbReference type="PRINTS" id="PR00757">
    <property type="entry name" value="AMINEOXDASEF"/>
</dbReference>
<dbReference type="Gene3D" id="3.50.50.60">
    <property type="entry name" value="FAD/NAD(P)-binding domain"/>
    <property type="match status" value="1"/>
</dbReference>
<evidence type="ECO:0000256" key="2">
    <source>
        <dbReference type="ARBA" id="ARBA00004814"/>
    </source>
</evidence>
<dbReference type="Gene3D" id="3.90.660.10">
    <property type="match status" value="1"/>
</dbReference>
<dbReference type="InterPro" id="IPR036188">
    <property type="entry name" value="FAD/NAD-bd_sf"/>
</dbReference>
<dbReference type="STRING" id="1166018.FAES_5250"/>
<evidence type="ECO:0000256" key="5">
    <source>
        <dbReference type="ARBA" id="ARBA00017871"/>
    </source>
</evidence>
<comment type="catalytic activity">
    <reaction evidence="8">
        <text>L-tryptophan + O2 = indole-3-acetamide + CO2 + H2O</text>
        <dbReference type="Rhea" id="RHEA:16165"/>
        <dbReference type="ChEBI" id="CHEBI:15377"/>
        <dbReference type="ChEBI" id="CHEBI:15379"/>
        <dbReference type="ChEBI" id="CHEBI:16031"/>
        <dbReference type="ChEBI" id="CHEBI:16526"/>
        <dbReference type="ChEBI" id="CHEBI:57912"/>
        <dbReference type="EC" id="1.13.12.3"/>
    </reaction>
</comment>
<dbReference type="InterPro" id="IPR002937">
    <property type="entry name" value="Amino_oxidase"/>
</dbReference>
<dbReference type="SUPFAM" id="SSF54373">
    <property type="entry name" value="FAD-linked reductases, C-terminal domain"/>
    <property type="match status" value="1"/>
</dbReference>
<accession>I0KGJ6</accession>
<protein>
    <recommendedName>
        <fullName evidence="5">Tryptophan 2-monooxygenase</fullName>
        <ecNumber evidence="4">1.13.12.3</ecNumber>
    </recommendedName>
</protein>
<name>I0KGJ6_9BACT</name>
<dbReference type="HOGENOM" id="CLU_004498_8_4_10"/>
<sequence>MFTSKTPLMTLLRQAYRLAIDAERTQIPADELVGQLIEQQSRRAFLRSSGQMALAAGGLAALSSCRSDDLAPVQPARNARLSTSGPSVAIIGAGIAGLHAAHTLAKRGFGNFTIYEGANVIGGRIRTAKNLLATGLATELGGEFIDSGHADMLQLAQEFGLPLLDTQAPSETALIKDAYFFNGRLYSLAQIVSAFRPIASRIQADIDQLPDSVDYTTTSGPGLRFDWLSISEYLLIIGAPGLIRSLLTVAYETEFGLSCDVQTALNLLTLISTDTSGGQFEVFGDSDERYKIEGGNQQIVDRLAGLYQDSIKTGAVLRAVTTYGTKLDLVFDGCATVRADYVLLTLPFTKLRQVQLNVSLPTRKRRAIWELGYGTNAKLLLGFSNRPWRSQSYSGYVFSDNGLQSGWDNSQLQAGSSGGFTVYTGGVTGTLLGVGSAALQAQYYLPKLNQIFPGASARYNGRAERFHWPSSPFALGSYACYTVGQKTSFGGAEGESVNNLFFAGEHCSADYQGYMNGGAETGRDAAEKILEAIGVIA</sequence>
<evidence type="ECO:0000259" key="9">
    <source>
        <dbReference type="Pfam" id="PF01593"/>
    </source>
</evidence>
<feature type="domain" description="Amine oxidase" evidence="9">
    <location>
        <begin position="95"/>
        <end position="530"/>
    </location>
</feature>
<reference evidence="10 11" key="1">
    <citation type="journal article" date="2012" name="J. Bacteriol.">
        <title>Genome Sequence of Fibrella aestuarina BUZ 2T, a Filamentous Marine Bacterium.</title>
        <authorList>
            <person name="Filippini M."/>
            <person name="Qi W."/>
            <person name="Blom J."/>
            <person name="Goesmann A."/>
            <person name="Smits T.H."/>
            <person name="Bagheri H.C."/>
        </authorList>
    </citation>
    <scope>NUCLEOTIDE SEQUENCE [LARGE SCALE GENOMIC DNA]</scope>
    <source>
        <strain evidence="11">BUZ 2T</strain>
    </source>
</reference>
<evidence type="ECO:0000313" key="11">
    <source>
        <dbReference type="Proteomes" id="UP000011058"/>
    </source>
</evidence>
<dbReference type="EMBL" id="HE796683">
    <property type="protein sequence ID" value="CCH03249.1"/>
    <property type="molecule type" value="Genomic_DNA"/>
</dbReference>
<dbReference type="GO" id="GO:0009851">
    <property type="term" value="P:auxin biosynthetic process"/>
    <property type="evidence" value="ECO:0007669"/>
    <property type="project" value="UniProtKB-KW"/>
</dbReference>
<dbReference type="GO" id="GO:0050361">
    <property type="term" value="F:tryptophan 2-monooxygenase activity"/>
    <property type="evidence" value="ECO:0007669"/>
    <property type="project" value="UniProtKB-EC"/>
</dbReference>
<comment type="pathway">
    <text evidence="2">Plant hormone metabolism; auxin biosynthesis.</text>
</comment>
<evidence type="ECO:0000256" key="4">
    <source>
        <dbReference type="ARBA" id="ARBA00012535"/>
    </source>
</evidence>
<evidence type="ECO:0000256" key="1">
    <source>
        <dbReference type="ARBA" id="ARBA00001974"/>
    </source>
</evidence>
<organism evidence="10 11">
    <name type="scientific">Fibrella aestuarina BUZ 2</name>
    <dbReference type="NCBI Taxonomy" id="1166018"/>
    <lineage>
        <taxon>Bacteria</taxon>
        <taxon>Pseudomonadati</taxon>
        <taxon>Bacteroidota</taxon>
        <taxon>Cytophagia</taxon>
        <taxon>Cytophagales</taxon>
        <taxon>Spirosomataceae</taxon>
        <taxon>Fibrella</taxon>
    </lineage>
</organism>
<evidence type="ECO:0000256" key="8">
    <source>
        <dbReference type="ARBA" id="ARBA00047321"/>
    </source>
</evidence>
<keyword evidence="6 10" id="KW-0560">Oxidoreductase</keyword>
<dbReference type="EC" id="1.13.12.3" evidence="4"/>
<dbReference type="AlphaFoldDB" id="I0KGJ6"/>
<evidence type="ECO:0000256" key="3">
    <source>
        <dbReference type="ARBA" id="ARBA00005833"/>
    </source>
</evidence>
<evidence type="ECO:0000256" key="6">
    <source>
        <dbReference type="ARBA" id="ARBA00023002"/>
    </source>
</evidence>
<gene>
    <name evidence="10" type="ORF">FAES_5250</name>
</gene>
<dbReference type="Gene3D" id="1.10.405.10">
    <property type="entry name" value="Guanine Nucleotide Dissociation Inhibitor, domain 1"/>
    <property type="match status" value="1"/>
</dbReference>
<evidence type="ECO:0000313" key="10">
    <source>
        <dbReference type="EMBL" id="CCH03249.1"/>
    </source>
</evidence>
<comment type="similarity">
    <text evidence="3">Belongs to the tryptophan 2-monooxygenase family.</text>
</comment>
<keyword evidence="11" id="KW-1185">Reference proteome</keyword>
<keyword evidence="7" id="KW-0073">Auxin biosynthesis</keyword>
<dbReference type="PATRIC" id="fig|1166018.3.peg.2225"/>
<dbReference type="KEGG" id="fae:FAES_5250"/>
<dbReference type="OrthoDB" id="9767561at2"/>
<comment type="cofactor">
    <cofactor evidence="1">
        <name>FAD</name>
        <dbReference type="ChEBI" id="CHEBI:57692"/>
    </cofactor>
</comment>
<dbReference type="PANTHER" id="PTHR10742:SF410">
    <property type="entry name" value="LYSINE-SPECIFIC HISTONE DEMETHYLASE 2"/>
    <property type="match status" value="1"/>
</dbReference>
<dbReference type="Pfam" id="PF01593">
    <property type="entry name" value="Amino_oxidase"/>
    <property type="match status" value="1"/>
</dbReference>
<dbReference type="InterPro" id="IPR001613">
    <property type="entry name" value="Flavin_amine_oxidase"/>
</dbReference>
<dbReference type="SUPFAM" id="SSF51905">
    <property type="entry name" value="FAD/NAD(P)-binding domain"/>
    <property type="match status" value="1"/>
</dbReference>
<dbReference type="PANTHER" id="PTHR10742">
    <property type="entry name" value="FLAVIN MONOAMINE OXIDASE"/>
    <property type="match status" value="1"/>
</dbReference>
<dbReference type="InterPro" id="IPR050281">
    <property type="entry name" value="Flavin_monoamine_oxidase"/>
</dbReference>
<dbReference type="Proteomes" id="UP000011058">
    <property type="component" value="Chromosome"/>
</dbReference>
<evidence type="ECO:0000256" key="7">
    <source>
        <dbReference type="ARBA" id="ARBA00023070"/>
    </source>
</evidence>
<dbReference type="eggNOG" id="COG1231">
    <property type="taxonomic scope" value="Bacteria"/>
</dbReference>